<keyword evidence="2" id="KW-1185">Reference proteome</keyword>
<protein>
    <submittedName>
        <fullName evidence="1">DinB family protein</fullName>
    </submittedName>
</protein>
<organism evidence="1 2">
    <name type="scientific">Aeromicrobium endophyticum</name>
    <dbReference type="NCBI Taxonomy" id="2292704"/>
    <lineage>
        <taxon>Bacteria</taxon>
        <taxon>Bacillati</taxon>
        <taxon>Actinomycetota</taxon>
        <taxon>Actinomycetes</taxon>
        <taxon>Propionibacteriales</taxon>
        <taxon>Nocardioidaceae</taxon>
        <taxon>Aeromicrobium</taxon>
    </lineage>
</organism>
<dbReference type="EMBL" id="QUBR01000002">
    <property type="protein sequence ID" value="REK71020.1"/>
    <property type="molecule type" value="Genomic_DNA"/>
</dbReference>
<reference evidence="1 2" key="1">
    <citation type="submission" date="2018-08" db="EMBL/GenBank/DDBJ databases">
        <title>Aeromicrobium sp. M2KJ-4, whole genome shotgun sequence.</title>
        <authorList>
            <person name="Tuo L."/>
        </authorList>
    </citation>
    <scope>NUCLEOTIDE SEQUENCE [LARGE SCALE GENOMIC DNA]</scope>
    <source>
        <strain evidence="1 2">M2KJ-4</strain>
    </source>
</reference>
<gene>
    <name evidence="1" type="ORF">DX116_11670</name>
</gene>
<evidence type="ECO:0000313" key="2">
    <source>
        <dbReference type="Proteomes" id="UP000265581"/>
    </source>
</evidence>
<comment type="caution">
    <text evidence="1">The sequence shown here is derived from an EMBL/GenBank/DDBJ whole genome shotgun (WGS) entry which is preliminary data.</text>
</comment>
<dbReference type="Gene3D" id="1.20.120.450">
    <property type="entry name" value="dinb family like domain"/>
    <property type="match status" value="1"/>
</dbReference>
<dbReference type="Proteomes" id="UP000265581">
    <property type="component" value="Unassembled WGS sequence"/>
</dbReference>
<dbReference type="SUPFAM" id="SSF109854">
    <property type="entry name" value="DinB/YfiT-like putative metalloenzymes"/>
    <property type="match status" value="1"/>
</dbReference>
<dbReference type="OrthoDB" id="4548523at2"/>
<sequence>MTDIKQVLHDRLAVMRSAVLAAVDGVGEHDLRRPLTPTGTNLIGLVKHLTGVEHGYFGDSFGRPAPDVLPWVADGSVWDGADMWATADESSDEIVALYRRACAHSDETIALLDVDSPGRVPHWQGDQADTTLGHLLVWVVSETAQHAGHAEIVRELVDGRAGSDTSSAGADWVAHTARVQAAADAFR</sequence>
<name>A0A371P668_9ACTN</name>
<accession>A0A371P668</accession>
<evidence type="ECO:0000313" key="1">
    <source>
        <dbReference type="EMBL" id="REK71020.1"/>
    </source>
</evidence>
<dbReference type="AlphaFoldDB" id="A0A371P668"/>
<dbReference type="RefSeq" id="WP_119705607.1">
    <property type="nucleotide sequence ID" value="NZ_JBHSOI010000002.1"/>
</dbReference>
<dbReference type="InterPro" id="IPR007061">
    <property type="entry name" value="MST-like"/>
</dbReference>
<dbReference type="Pfam" id="PF04978">
    <property type="entry name" value="MST"/>
    <property type="match status" value="1"/>
</dbReference>
<proteinExistence type="predicted"/>
<dbReference type="InterPro" id="IPR034660">
    <property type="entry name" value="DinB/YfiT-like"/>
</dbReference>